<feature type="transmembrane region" description="Helical" evidence="1">
    <location>
        <begin position="188"/>
        <end position="207"/>
    </location>
</feature>
<name>A0AAU8IHL4_9BACL</name>
<evidence type="ECO:0000313" key="2">
    <source>
        <dbReference type="EMBL" id="XCJ17816.1"/>
    </source>
</evidence>
<feature type="transmembrane region" description="Helical" evidence="1">
    <location>
        <begin position="426"/>
        <end position="447"/>
    </location>
</feature>
<evidence type="ECO:0000256" key="1">
    <source>
        <dbReference type="SAM" id="Phobius"/>
    </source>
</evidence>
<feature type="transmembrane region" description="Helical" evidence="1">
    <location>
        <begin position="104"/>
        <end position="121"/>
    </location>
</feature>
<feature type="transmembrane region" description="Helical" evidence="1">
    <location>
        <begin position="370"/>
        <end position="390"/>
    </location>
</feature>
<evidence type="ECO:0008006" key="3">
    <source>
        <dbReference type="Google" id="ProtNLM"/>
    </source>
</evidence>
<feature type="transmembrane region" description="Helical" evidence="1">
    <location>
        <begin position="65"/>
        <end position="83"/>
    </location>
</feature>
<organism evidence="2">
    <name type="scientific">Sporolactobacillus sp. Y61</name>
    <dbReference type="NCBI Taxonomy" id="3160863"/>
    <lineage>
        <taxon>Bacteria</taxon>
        <taxon>Bacillati</taxon>
        <taxon>Bacillota</taxon>
        <taxon>Bacilli</taxon>
        <taxon>Bacillales</taxon>
        <taxon>Sporolactobacillaceae</taxon>
        <taxon>Sporolactobacillus</taxon>
    </lineage>
</organism>
<feature type="transmembrane region" description="Helical" evidence="1">
    <location>
        <begin position="250"/>
        <end position="272"/>
    </location>
</feature>
<keyword evidence="1" id="KW-1133">Transmembrane helix</keyword>
<dbReference type="AlphaFoldDB" id="A0AAU8IHL4"/>
<reference evidence="2" key="1">
    <citation type="submission" date="2024-06" db="EMBL/GenBank/DDBJ databases">
        <authorList>
            <person name="Fan A."/>
            <person name="Zhang F.Y."/>
            <person name="Zhang L."/>
        </authorList>
    </citation>
    <scope>NUCLEOTIDE SEQUENCE</scope>
    <source>
        <strain evidence="2">Y61</strain>
    </source>
</reference>
<feature type="transmembrane region" description="Helical" evidence="1">
    <location>
        <begin position="459"/>
        <end position="476"/>
    </location>
</feature>
<keyword evidence="1" id="KW-0472">Membrane</keyword>
<dbReference type="EMBL" id="CP159510">
    <property type="protein sequence ID" value="XCJ17816.1"/>
    <property type="molecule type" value="Genomic_DNA"/>
</dbReference>
<dbReference type="RefSeq" id="WP_353948916.1">
    <property type="nucleotide sequence ID" value="NZ_CP159510.1"/>
</dbReference>
<sequence length="477" mass="50100">MSGLSLTHWLYALSTLVIIVIMICRRGIVMPTLIGTFFVASVYHSSVIDGLKATFNASLVAAQELFHIFLIITLMMALLKSLGDLGADQKMIAPIRKVMKNGHLSFLMLIIATYMISLFFWPTPAVPLICTLLLPAAVKAGLPRMAVAMTVSIAGQGMALSSDYIMQAAPALTAKSAGLDVSLVADRAMILSLITGAVALLTAYLMFRKSIQPAGQQHTVDEPADIHGPGARKGSGPSVIPSGKEKWSRIFAILVPLTLLAIMCYMFATKLLPNSGSSMEGGEGAAFIGGVAVILLILTCIPVWGIDAFDKISQHLTDGFIFSFRAMGPVIPISGFFLLGSSDFSGKILSNTQEAPDFLFDLIQSVQDNIPQSGFLVAAVILIVGLITGLDGSGFSGLPLVGGLSAALATTQIDGTALAAVGQMGAIWSGGGTIVAWSSLVAIAAFCRVSPVDLVRKNFIPVMAGLIVSTLIAVVIW</sequence>
<gene>
    <name evidence="2" type="ORF">ABNN70_04885</name>
</gene>
<proteinExistence type="predicted"/>
<protein>
    <recommendedName>
        <fullName evidence="3">Transporter</fullName>
    </recommendedName>
</protein>
<feature type="transmembrane region" description="Helical" evidence="1">
    <location>
        <begin position="6"/>
        <end position="23"/>
    </location>
</feature>
<feature type="transmembrane region" description="Helical" evidence="1">
    <location>
        <begin position="284"/>
        <end position="307"/>
    </location>
</feature>
<accession>A0AAU8IHL4</accession>
<keyword evidence="1" id="KW-0812">Transmembrane</keyword>